<evidence type="ECO:0000256" key="6">
    <source>
        <dbReference type="ARBA" id="ARBA00039970"/>
    </source>
</evidence>
<evidence type="ECO:0000256" key="1">
    <source>
        <dbReference type="ARBA" id="ARBA00004496"/>
    </source>
</evidence>
<evidence type="ECO:0000259" key="7">
    <source>
        <dbReference type="Pfam" id="PF02562"/>
    </source>
</evidence>
<dbReference type="InterPro" id="IPR051451">
    <property type="entry name" value="PhoH2-like"/>
</dbReference>
<evidence type="ECO:0000256" key="2">
    <source>
        <dbReference type="ARBA" id="ARBA00010393"/>
    </source>
</evidence>
<dbReference type="PANTHER" id="PTHR30473:SF1">
    <property type="entry name" value="PHOH-LIKE PROTEIN"/>
    <property type="match status" value="1"/>
</dbReference>
<dbReference type="PANTHER" id="PTHR30473">
    <property type="entry name" value="PROTEIN PHOH"/>
    <property type="match status" value="1"/>
</dbReference>
<comment type="caution">
    <text evidence="8">The sequence shown here is derived from an EMBL/GenBank/DDBJ whole genome shotgun (WGS) entry which is preliminary data.</text>
</comment>
<evidence type="ECO:0000256" key="5">
    <source>
        <dbReference type="ARBA" id="ARBA00022840"/>
    </source>
</evidence>
<dbReference type="Pfam" id="PF02562">
    <property type="entry name" value="PhoH"/>
    <property type="match status" value="1"/>
</dbReference>
<keyword evidence="3" id="KW-0963">Cytoplasm</keyword>
<dbReference type="FunFam" id="3.40.50.300:FF:000013">
    <property type="entry name" value="PhoH family ATPase"/>
    <property type="match status" value="1"/>
</dbReference>
<evidence type="ECO:0000256" key="4">
    <source>
        <dbReference type="ARBA" id="ARBA00022741"/>
    </source>
</evidence>
<reference evidence="8 9" key="1">
    <citation type="submission" date="2022-12" db="EMBL/GenBank/DDBJ databases">
        <title>Metagenome assembled genome from gulf of manar.</title>
        <authorList>
            <person name="Kohli P."/>
            <person name="Pk S."/>
            <person name="Venkata Ramana C."/>
            <person name="Sasikala C."/>
        </authorList>
    </citation>
    <scope>NUCLEOTIDE SEQUENCE [LARGE SCALE GENOMIC DNA]</scope>
    <source>
        <strain evidence="8">JB008</strain>
    </source>
</reference>
<accession>A0AAJ1IG00</accession>
<comment type="similarity">
    <text evidence="2">Belongs to the PhoH family.</text>
</comment>
<gene>
    <name evidence="8" type="ORF">PQJ61_10445</name>
</gene>
<dbReference type="InterPro" id="IPR027417">
    <property type="entry name" value="P-loop_NTPase"/>
</dbReference>
<dbReference type="SUPFAM" id="SSF52540">
    <property type="entry name" value="P-loop containing nucleoside triphosphate hydrolases"/>
    <property type="match status" value="1"/>
</dbReference>
<feature type="domain" description="PhoH-like protein" evidence="7">
    <location>
        <begin position="110"/>
        <end position="313"/>
    </location>
</feature>
<evidence type="ECO:0000256" key="3">
    <source>
        <dbReference type="ARBA" id="ARBA00022490"/>
    </source>
</evidence>
<organism evidence="8 9">
    <name type="scientific">Candidatus Thalassospirochaeta sargassi</name>
    <dbReference type="NCBI Taxonomy" id="3119039"/>
    <lineage>
        <taxon>Bacteria</taxon>
        <taxon>Pseudomonadati</taxon>
        <taxon>Spirochaetota</taxon>
        <taxon>Spirochaetia</taxon>
        <taxon>Spirochaetales</taxon>
        <taxon>Spirochaetaceae</taxon>
        <taxon>Candidatus Thalassospirochaeta</taxon>
    </lineage>
</organism>
<dbReference type="Proteomes" id="UP001221217">
    <property type="component" value="Unassembled WGS sequence"/>
</dbReference>
<dbReference type="Gene3D" id="3.40.50.300">
    <property type="entry name" value="P-loop containing nucleotide triphosphate hydrolases"/>
    <property type="match status" value="1"/>
</dbReference>
<keyword evidence="4" id="KW-0547">Nucleotide-binding</keyword>
<comment type="subcellular location">
    <subcellularLocation>
        <location evidence="1">Cytoplasm</location>
    </subcellularLocation>
</comment>
<name>A0AAJ1IG00_9SPIO</name>
<dbReference type="GO" id="GO:0005829">
    <property type="term" value="C:cytosol"/>
    <property type="evidence" value="ECO:0007669"/>
    <property type="project" value="TreeGrafter"/>
</dbReference>
<dbReference type="GO" id="GO:0005524">
    <property type="term" value="F:ATP binding"/>
    <property type="evidence" value="ECO:0007669"/>
    <property type="project" value="UniProtKB-KW"/>
</dbReference>
<dbReference type="AlphaFoldDB" id="A0AAJ1IG00"/>
<proteinExistence type="inferred from homology"/>
<dbReference type="EMBL" id="JAQQAL010000022">
    <property type="protein sequence ID" value="MDC7227168.1"/>
    <property type="molecule type" value="Genomic_DNA"/>
</dbReference>
<sequence>MSNSLTIVLEDHEKLTDICGVNDENLIILEKLTGTKVYSRGNEIHIDSPEEKKQVFFRELINKLQDYQSNGRLIEPVLINSVAESMLNDKKEDKELFDKKCIMLPGGTRVYPRSARQASYIESIENNEIVFGVGPAGTGKTYLAVAAALREVLSKNKRKLIITRPVVEAGESLGFLPGDLTQKLNPYLKPIYDSMDSFLSYETIQRMEESRLIEIAPLAYMRGRSLTNSFIILDEAQNTTKTQMKMFLTRIGEGSQAIITGDITQVDLPGSNKSGLIHAVDILKGIDGLSFTFFDTKDVVRKRIVKHIIQAYERSNKK</sequence>
<evidence type="ECO:0000313" key="8">
    <source>
        <dbReference type="EMBL" id="MDC7227168.1"/>
    </source>
</evidence>
<keyword evidence="5" id="KW-0067">ATP-binding</keyword>
<evidence type="ECO:0000313" key="9">
    <source>
        <dbReference type="Proteomes" id="UP001221217"/>
    </source>
</evidence>
<dbReference type="InterPro" id="IPR003714">
    <property type="entry name" value="PhoH"/>
</dbReference>
<protein>
    <recommendedName>
        <fullName evidence="6">PhoH-like protein</fullName>
    </recommendedName>
</protein>